<keyword evidence="1" id="KW-0472">Membrane</keyword>
<comment type="caution">
    <text evidence="2">The sequence shown here is derived from an EMBL/GenBank/DDBJ whole genome shotgun (WGS) entry which is preliminary data.</text>
</comment>
<evidence type="ECO:0000313" key="3">
    <source>
        <dbReference type="Proteomes" id="UP001304461"/>
    </source>
</evidence>
<accession>A0ABU5RY17</accession>
<evidence type="ECO:0000313" key="2">
    <source>
        <dbReference type="EMBL" id="MEA5392674.1"/>
    </source>
</evidence>
<proteinExistence type="predicted"/>
<keyword evidence="3" id="KW-1185">Reference proteome</keyword>
<dbReference type="EMBL" id="JAYGHX010000014">
    <property type="protein sequence ID" value="MEA5392674.1"/>
    <property type="molecule type" value="Genomic_DNA"/>
</dbReference>
<gene>
    <name evidence="2" type="ORF">VB738_15525</name>
</gene>
<dbReference type="RefSeq" id="WP_323306606.1">
    <property type="nucleotide sequence ID" value="NZ_JAYGHX010000014.1"/>
</dbReference>
<reference evidence="2 3" key="1">
    <citation type="submission" date="2023-12" db="EMBL/GenBank/DDBJ databases">
        <title>Baltic Sea Cyanobacteria.</title>
        <authorList>
            <person name="Delbaje E."/>
            <person name="Fewer D.P."/>
            <person name="Shishido T.K."/>
        </authorList>
    </citation>
    <scope>NUCLEOTIDE SEQUENCE [LARGE SCALE GENOMIC DNA]</scope>
    <source>
        <strain evidence="2 3">UHCC 0139</strain>
    </source>
</reference>
<keyword evidence="1" id="KW-0812">Transmembrane</keyword>
<keyword evidence="1" id="KW-1133">Transmembrane helix</keyword>
<evidence type="ECO:0000256" key="1">
    <source>
        <dbReference type="SAM" id="Phobius"/>
    </source>
</evidence>
<protein>
    <recommendedName>
        <fullName evidence="4">EamA domain-containing protein</fullName>
    </recommendedName>
</protein>
<sequence>MLQAVYLLAAVLAACLGQFILRIRPPAEGVRTGALYLAASLVCYGASFGITALVLPAADRKLAVLMLSLQYPLLYVLFSLKDAAALQPASVMAITLGYAIVAVGMFGR</sequence>
<feature type="transmembrane region" description="Helical" evidence="1">
    <location>
        <begin position="86"/>
        <end position="106"/>
    </location>
</feature>
<dbReference type="Proteomes" id="UP001304461">
    <property type="component" value="Unassembled WGS sequence"/>
</dbReference>
<evidence type="ECO:0008006" key="4">
    <source>
        <dbReference type="Google" id="ProtNLM"/>
    </source>
</evidence>
<name>A0ABU5RY17_9CYAN</name>
<feature type="transmembrane region" description="Helical" evidence="1">
    <location>
        <begin position="33"/>
        <end position="55"/>
    </location>
</feature>
<organism evidence="2 3">
    <name type="scientific">Cyanobium gracile UHCC 0139</name>
    <dbReference type="NCBI Taxonomy" id="3110308"/>
    <lineage>
        <taxon>Bacteria</taxon>
        <taxon>Bacillati</taxon>
        <taxon>Cyanobacteriota</taxon>
        <taxon>Cyanophyceae</taxon>
        <taxon>Synechococcales</taxon>
        <taxon>Prochlorococcaceae</taxon>
        <taxon>Cyanobium</taxon>
    </lineage>
</organism>